<reference evidence="3 4" key="1">
    <citation type="journal article" date="2013" name="Curr. Biol.">
        <title>The Genome of the Foraminiferan Reticulomyxa filosa.</title>
        <authorList>
            <person name="Glockner G."/>
            <person name="Hulsmann N."/>
            <person name="Schleicher M."/>
            <person name="Noegel A.A."/>
            <person name="Eichinger L."/>
            <person name="Gallinger C."/>
            <person name="Pawlowski J."/>
            <person name="Sierra R."/>
            <person name="Euteneuer U."/>
            <person name="Pillet L."/>
            <person name="Moustafa A."/>
            <person name="Platzer M."/>
            <person name="Groth M."/>
            <person name="Szafranski K."/>
            <person name="Schliwa M."/>
        </authorList>
    </citation>
    <scope>NUCLEOTIDE SEQUENCE [LARGE SCALE GENOMIC DNA]</scope>
</reference>
<protein>
    <submittedName>
        <fullName evidence="3">Uncharacterized protein</fullName>
    </submittedName>
</protein>
<feature type="non-terminal residue" evidence="3">
    <location>
        <position position="1"/>
    </location>
</feature>
<evidence type="ECO:0000256" key="1">
    <source>
        <dbReference type="SAM" id="MobiDB-lite"/>
    </source>
</evidence>
<name>X6NVR1_RETFI</name>
<evidence type="ECO:0000313" key="3">
    <source>
        <dbReference type="EMBL" id="ETO30111.1"/>
    </source>
</evidence>
<dbReference type="AlphaFoldDB" id="X6NVR1"/>
<feature type="compositionally biased region" description="Polar residues" evidence="1">
    <location>
        <begin position="163"/>
        <end position="172"/>
    </location>
</feature>
<dbReference type="Proteomes" id="UP000023152">
    <property type="component" value="Unassembled WGS sequence"/>
</dbReference>
<feature type="region of interest" description="Disordered" evidence="1">
    <location>
        <begin position="138"/>
        <end position="174"/>
    </location>
</feature>
<gene>
    <name evidence="3" type="ORF">RFI_07009</name>
</gene>
<evidence type="ECO:0000256" key="2">
    <source>
        <dbReference type="SAM" id="Phobius"/>
    </source>
</evidence>
<dbReference type="EMBL" id="ASPP01005671">
    <property type="protein sequence ID" value="ETO30111.1"/>
    <property type="molecule type" value="Genomic_DNA"/>
</dbReference>
<keyword evidence="2" id="KW-1133">Transmembrane helix</keyword>
<feature type="compositionally biased region" description="Low complexity" evidence="1">
    <location>
        <begin position="143"/>
        <end position="162"/>
    </location>
</feature>
<sequence>KKKKKKDNILLGRETIKKKGDLQFFFFFFKKKKKETRATLLNPYNILYRVRMGHNKPHIETLFAYQSREQWINPVGGNSGSGIRHHQSHYFEEEQCLLFVEYEAQCLHLCVAHPTWFEQLHQQKQAFYRQNSLHKTHKKKKTITTTPTPTTMTPTTTTTTTHSQVFNQSNPVSPIMTKTKRAPVQPSVKSMTPKNTSVKEIKKFPSPNANANAMPMPMLMLMLMPMPMPMPMVMIVRMPTVKRKRKRKRKQKRKQK</sequence>
<accession>X6NVR1</accession>
<organism evidence="3 4">
    <name type="scientific">Reticulomyxa filosa</name>
    <dbReference type="NCBI Taxonomy" id="46433"/>
    <lineage>
        <taxon>Eukaryota</taxon>
        <taxon>Sar</taxon>
        <taxon>Rhizaria</taxon>
        <taxon>Retaria</taxon>
        <taxon>Foraminifera</taxon>
        <taxon>Monothalamids</taxon>
        <taxon>Reticulomyxidae</taxon>
        <taxon>Reticulomyxa</taxon>
    </lineage>
</organism>
<keyword evidence="4" id="KW-1185">Reference proteome</keyword>
<keyword evidence="2" id="KW-0812">Transmembrane</keyword>
<keyword evidence="2" id="KW-0472">Membrane</keyword>
<feature type="transmembrane region" description="Helical" evidence="2">
    <location>
        <begin position="218"/>
        <end position="240"/>
    </location>
</feature>
<proteinExistence type="predicted"/>
<evidence type="ECO:0000313" key="4">
    <source>
        <dbReference type="Proteomes" id="UP000023152"/>
    </source>
</evidence>
<comment type="caution">
    <text evidence="3">The sequence shown here is derived from an EMBL/GenBank/DDBJ whole genome shotgun (WGS) entry which is preliminary data.</text>
</comment>